<dbReference type="InterPro" id="IPR007863">
    <property type="entry name" value="Peptidase_M16_C"/>
</dbReference>
<keyword evidence="3" id="KW-0378">Hydrolase</keyword>
<dbReference type="OrthoDB" id="9811314at2"/>
<dbReference type="GO" id="GO:0046872">
    <property type="term" value="F:metal ion binding"/>
    <property type="evidence" value="ECO:0007669"/>
    <property type="project" value="InterPro"/>
</dbReference>
<proteinExistence type="inferred from homology"/>
<dbReference type="eggNOG" id="COG0612">
    <property type="taxonomic scope" value="Bacteria"/>
</dbReference>
<reference evidence="8 9" key="1">
    <citation type="submission" date="2014-09" db="EMBL/GenBank/DDBJ databases">
        <title>Sporocytophaga myxococcoides PG-01 genome sequencing.</title>
        <authorList>
            <person name="Liu L."/>
            <person name="Gao P.J."/>
            <person name="Chen G.J."/>
            <person name="Wang L.S."/>
        </authorList>
    </citation>
    <scope>NUCLEOTIDE SEQUENCE [LARGE SCALE GENOMIC DNA]</scope>
    <source>
        <strain evidence="8 9">PG-01</strain>
    </source>
</reference>
<dbReference type="AlphaFoldDB" id="A0A098LC52"/>
<keyword evidence="2" id="KW-0645">Protease</keyword>
<dbReference type="RefSeq" id="WP_045459881.1">
    <property type="nucleotide sequence ID" value="NZ_BBLT01000002.1"/>
</dbReference>
<dbReference type="Pfam" id="PF00675">
    <property type="entry name" value="Peptidase_M16"/>
    <property type="match status" value="1"/>
</dbReference>
<dbReference type="InterPro" id="IPR050626">
    <property type="entry name" value="Peptidase_M16"/>
</dbReference>
<evidence type="ECO:0000256" key="2">
    <source>
        <dbReference type="ARBA" id="ARBA00022670"/>
    </source>
</evidence>
<comment type="similarity">
    <text evidence="1">Belongs to the peptidase M16 family.</text>
</comment>
<dbReference type="Pfam" id="PF05193">
    <property type="entry name" value="Peptidase_M16_C"/>
    <property type="match status" value="1"/>
</dbReference>
<comment type="caution">
    <text evidence="8">The sequence shown here is derived from an EMBL/GenBank/DDBJ whole genome shotgun (WGS) entry which is preliminary data.</text>
</comment>
<evidence type="ECO:0000259" key="6">
    <source>
        <dbReference type="Pfam" id="PF00675"/>
    </source>
</evidence>
<evidence type="ECO:0000256" key="3">
    <source>
        <dbReference type="ARBA" id="ARBA00022801"/>
    </source>
</evidence>
<evidence type="ECO:0000256" key="4">
    <source>
        <dbReference type="ARBA" id="ARBA00022833"/>
    </source>
</evidence>
<organism evidence="8 9">
    <name type="scientific">Sporocytophaga myxococcoides</name>
    <dbReference type="NCBI Taxonomy" id="153721"/>
    <lineage>
        <taxon>Bacteria</taxon>
        <taxon>Pseudomonadati</taxon>
        <taxon>Bacteroidota</taxon>
        <taxon>Cytophagia</taxon>
        <taxon>Cytophagales</taxon>
        <taxon>Cytophagaceae</taxon>
        <taxon>Sporocytophaga</taxon>
    </lineage>
</organism>
<evidence type="ECO:0000313" key="8">
    <source>
        <dbReference type="EMBL" id="GAL84014.1"/>
    </source>
</evidence>
<evidence type="ECO:0000313" key="9">
    <source>
        <dbReference type="Proteomes" id="UP000030185"/>
    </source>
</evidence>
<dbReference type="SUPFAM" id="SSF63411">
    <property type="entry name" value="LuxS/MPP-like metallohydrolase"/>
    <property type="match status" value="2"/>
</dbReference>
<dbReference type="InterPro" id="IPR011249">
    <property type="entry name" value="Metalloenz_LuxS/M16"/>
</dbReference>
<dbReference type="GO" id="GO:0008237">
    <property type="term" value="F:metallopeptidase activity"/>
    <property type="evidence" value="ECO:0007669"/>
    <property type="project" value="UniProtKB-KW"/>
</dbReference>
<name>A0A098LC52_9BACT</name>
<dbReference type="Proteomes" id="UP000030185">
    <property type="component" value="Unassembled WGS sequence"/>
</dbReference>
<gene>
    <name evidence="8" type="ORF">MYP_1242</name>
</gene>
<dbReference type="Gene3D" id="3.30.830.10">
    <property type="entry name" value="Metalloenzyme, LuxS/M16 peptidase-like"/>
    <property type="match status" value="2"/>
</dbReference>
<sequence>MIEYKSFVLENGLKVFVHEDSSSPLAVINILYNVGSKDESEEKTGFAHLFEHLMFGGSVNIPSYDEPLERAGGENNAFTSTDITNYYITIPSVNIETAFWLESDRMLSLSFDQKTLDIQKSVVIEEFKQRYLNQPYGDVWLKLRPLVYKEHPYKWATIGKEISHIESAEMQDVRDFFYKFYIPNNAILVIAGDITFDYAKALTEKWFGPIPAGKPYLRNLPVEPVQKEERRQEVIADVPLDALYKVYHMPGRKDPEYYSYDLLSDILGRGKSSRLYDKLVKEKEIFSSISAHVSGTADPGLIIIEGKINGSYTLELAEAEVQKVIDELVAGNISDDEVTKVKNQSEASVLFGEVELLNRSMNLAYAAFLGDPEIVNKESEMIQNVTKESIIAAAKRIFRIENSSTLYYRAKSKLNEN</sequence>
<dbReference type="STRING" id="153721.MYP_1242"/>
<evidence type="ECO:0000256" key="1">
    <source>
        <dbReference type="ARBA" id="ARBA00007261"/>
    </source>
</evidence>
<dbReference type="PANTHER" id="PTHR43690:SF17">
    <property type="entry name" value="PROTEIN YHJJ"/>
    <property type="match status" value="1"/>
</dbReference>
<dbReference type="InterPro" id="IPR011765">
    <property type="entry name" value="Pept_M16_N"/>
</dbReference>
<feature type="domain" description="Peptidase M16 C-terminal" evidence="7">
    <location>
        <begin position="170"/>
        <end position="344"/>
    </location>
</feature>
<dbReference type="EMBL" id="BBLT01000002">
    <property type="protein sequence ID" value="GAL84014.1"/>
    <property type="molecule type" value="Genomic_DNA"/>
</dbReference>
<keyword evidence="9" id="KW-1185">Reference proteome</keyword>
<keyword evidence="4" id="KW-0862">Zinc</keyword>
<feature type="domain" description="Peptidase M16 N-terminal" evidence="6">
    <location>
        <begin position="16"/>
        <end position="129"/>
    </location>
</feature>
<accession>A0A098LC52</accession>
<keyword evidence="5" id="KW-0482">Metalloprotease</keyword>
<dbReference type="PANTHER" id="PTHR43690">
    <property type="entry name" value="NARDILYSIN"/>
    <property type="match status" value="1"/>
</dbReference>
<evidence type="ECO:0000256" key="5">
    <source>
        <dbReference type="ARBA" id="ARBA00023049"/>
    </source>
</evidence>
<dbReference type="GO" id="GO:0006508">
    <property type="term" value="P:proteolysis"/>
    <property type="evidence" value="ECO:0007669"/>
    <property type="project" value="UniProtKB-KW"/>
</dbReference>
<evidence type="ECO:0000259" key="7">
    <source>
        <dbReference type="Pfam" id="PF05193"/>
    </source>
</evidence>
<protein>
    <submittedName>
        <fullName evidence="8">Peptidase M16 domain protein</fullName>
    </submittedName>
</protein>